<feature type="transmembrane region" description="Helical" evidence="7">
    <location>
        <begin position="21"/>
        <end position="39"/>
    </location>
</feature>
<keyword evidence="6 8" id="KW-0012">Acyltransferase</keyword>
<evidence type="ECO:0000256" key="4">
    <source>
        <dbReference type="ARBA" id="ARBA00022679"/>
    </source>
</evidence>
<dbReference type="InterPro" id="IPR004960">
    <property type="entry name" value="LipA_acyltrans"/>
</dbReference>
<sequence>MVSVVFKIKKLISIKIFYFYQKHKMFSAFAYYILVYPLSLLPLRVMYLFTDFFYLLLITLIPYRRKVVRGNIERSFPNMSTKEKRKIERKFYRHLTDLLAEGTKNLSISKKQLLKRFKVENPEVIDQLYAQNKNVLLVSGHYNNWEWLITGQNLLFKHQAVGIGMPLSNGFWDKKLNGRRSRFGMKVIHSKIVHDFFTNNKERISTLVLADQSPGDSNKSYWMEFLNQTSGMLFGPEMLANKYDQAVVYFSLHKVKRGHYSMRLKEITSSPGELKYGEITEQFVHLLENTIKEAPQYWIWSHKRWKRDIPKDLEALRKQQIIQFNEKFRS</sequence>
<keyword evidence="2" id="KW-1003">Cell membrane</keyword>
<dbReference type="PANTHER" id="PTHR30606">
    <property type="entry name" value="LIPID A BIOSYNTHESIS LAUROYL ACYLTRANSFERASE"/>
    <property type="match status" value="1"/>
</dbReference>
<reference evidence="8 9" key="2">
    <citation type="submission" date="2018-05" db="EMBL/GenBank/DDBJ databases">
        <authorList>
            <person name="Lanie J.A."/>
            <person name="Ng W.-L."/>
            <person name="Kazmierczak K.M."/>
            <person name="Andrzejewski T.M."/>
            <person name="Davidsen T.M."/>
            <person name="Wayne K.J."/>
            <person name="Tettelin H."/>
            <person name="Glass J.I."/>
            <person name="Rusch D."/>
            <person name="Podicherti R."/>
            <person name="Tsui H.-C.T."/>
            <person name="Winkler M.E."/>
        </authorList>
    </citation>
    <scope>NUCLEOTIDE SEQUENCE [LARGE SCALE GENOMIC DNA]</scope>
    <source>
        <strain evidence="8 9">C305</strain>
    </source>
</reference>
<evidence type="ECO:0000256" key="2">
    <source>
        <dbReference type="ARBA" id="ARBA00022475"/>
    </source>
</evidence>
<keyword evidence="9" id="KW-1185">Reference proteome</keyword>
<keyword evidence="7" id="KW-1133">Transmembrane helix</keyword>
<dbReference type="AlphaFoldDB" id="A0A2U2XF54"/>
<dbReference type="GO" id="GO:0016746">
    <property type="term" value="F:acyltransferase activity"/>
    <property type="evidence" value="ECO:0007669"/>
    <property type="project" value="UniProtKB-KW"/>
</dbReference>
<evidence type="ECO:0000256" key="5">
    <source>
        <dbReference type="ARBA" id="ARBA00023136"/>
    </source>
</evidence>
<proteinExistence type="predicted"/>
<evidence type="ECO:0000256" key="7">
    <source>
        <dbReference type="SAM" id="Phobius"/>
    </source>
</evidence>
<organism evidence="8 9">
    <name type="scientific">Brumimicrobium oceani</name>
    <dbReference type="NCBI Taxonomy" id="2100725"/>
    <lineage>
        <taxon>Bacteria</taxon>
        <taxon>Pseudomonadati</taxon>
        <taxon>Bacteroidota</taxon>
        <taxon>Flavobacteriia</taxon>
        <taxon>Flavobacteriales</taxon>
        <taxon>Crocinitomicaceae</taxon>
        <taxon>Brumimicrobium</taxon>
    </lineage>
</organism>
<gene>
    <name evidence="8" type="ORF">DIT68_03775</name>
</gene>
<evidence type="ECO:0000256" key="6">
    <source>
        <dbReference type="ARBA" id="ARBA00023315"/>
    </source>
</evidence>
<comment type="subcellular location">
    <subcellularLocation>
        <location evidence="1">Cell inner membrane</location>
    </subcellularLocation>
</comment>
<dbReference type="Pfam" id="PF03279">
    <property type="entry name" value="Lip_A_acyltrans"/>
    <property type="match status" value="1"/>
</dbReference>
<evidence type="ECO:0000313" key="8">
    <source>
        <dbReference type="EMBL" id="PWH86370.1"/>
    </source>
</evidence>
<evidence type="ECO:0000313" key="9">
    <source>
        <dbReference type="Proteomes" id="UP000245370"/>
    </source>
</evidence>
<protein>
    <submittedName>
        <fullName evidence="8">Lipid A biosynthesis acyltransferase</fullName>
    </submittedName>
</protein>
<reference evidence="8 9" key="1">
    <citation type="submission" date="2018-05" db="EMBL/GenBank/DDBJ databases">
        <title>Brumimicrobium oceani sp. nov., isolated from coastal sediment.</title>
        <authorList>
            <person name="Kou Y."/>
        </authorList>
    </citation>
    <scope>NUCLEOTIDE SEQUENCE [LARGE SCALE GENOMIC DNA]</scope>
    <source>
        <strain evidence="8 9">C305</strain>
    </source>
</reference>
<dbReference type="Proteomes" id="UP000245370">
    <property type="component" value="Unassembled WGS sequence"/>
</dbReference>
<dbReference type="EMBL" id="QFRJ01000002">
    <property type="protein sequence ID" value="PWH86370.1"/>
    <property type="molecule type" value="Genomic_DNA"/>
</dbReference>
<comment type="caution">
    <text evidence="8">The sequence shown here is derived from an EMBL/GenBank/DDBJ whole genome shotgun (WGS) entry which is preliminary data.</text>
</comment>
<dbReference type="CDD" id="cd07984">
    <property type="entry name" value="LPLAT_LABLAT-like"/>
    <property type="match status" value="1"/>
</dbReference>
<keyword evidence="3" id="KW-0997">Cell inner membrane</keyword>
<name>A0A2U2XF54_9FLAO</name>
<keyword evidence="7" id="KW-0812">Transmembrane</keyword>
<dbReference type="GO" id="GO:0005886">
    <property type="term" value="C:plasma membrane"/>
    <property type="evidence" value="ECO:0007669"/>
    <property type="project" value="UniProtKB-SubCell"/>
</dbReference>
<dbReference type="PANTHER" id="PTHR30606:SF10">
    <property type="entry name" value="PHOSPHATIDYLINOSITOL MANNOSIDE ACYLTRANSFERASE"/>
    <property type="match status" value="1"/>
</dbReference>
<accession>A0A2U2XF54</accession>
<keyword evidence="5 7" id="KW-0472">Membrane</keyword>
<keyword evidence="4 8" id="KW-0808">Transferase</keyword>
<dbReference type="GO" id="GO:0009247">
    <property type="term" value="P:glycolipid biosynthetic process"/>
    <property type="evidence" value="ECO:0007669"/>
    <property type="project" value="UniProtKB-ARBA"/>
</dbReference>
<evidence type="ECO:0000256" key="3">
    <source>
        <dbReference type="ARBA" id="ARBA00022519"/>
    </source>
</evidence>
<evidence type="ECO:0000256" key="1">
    <source>
        <dbReference type="ARBA" id="ARBA00004533"/>
    </source>
</evidence>